<dbReference type="AlphaFoldDB" id="A0AAV4VI74"/>
<comment type="caution">
    <text evidence="6">The sequence shown here is derived from an EMBL/GenBank/DDBJ whole genome shotgun (WGS) entry which is preliminary data.</text>
</comment>
<protein>
    <submittedName>
        <fullName evidence="6">Inactive pancreatic lipase-related protein 1</fullName>
    </submittedName>
</protein>
<reference evidence="6 7" key="1">
    <citation type="submission" date="2021-06" db="EMBL/GenBank/DDBJ databases">
        <title>Caerostris darwini draft genome.</title>
        <authorList>
            <person name="Kono N."/>
            <person name="Arakawa K."/>
        </authorList>
    </citation>
    <scope>NUCLEOTIDE SEQUENCE [LARGE SCALE GENOMIC DNA]</scope>
</reference>
<accession>A0AAV4VI74</accession>
<dbReference type="PRINTS" id="PR00821">
    <property type="entry name" value="TAGLIPASE"/>
</dbReference>
<evidence type="ECO:0000256" key="3">
    <source>
        <dbReference type="ARBA" id="ARBA00022525"/>
    </source>
</evidence>
<evidence type="ECO:0000313" key="7">
    <source>
        <dbReference type="Proteomes" id="UP001054837"/>
    </source>
</evidence>
<evidence type="ECO:0000313" key="6">
    <source>
        <dbReference type="EMBL" id="GIY69665.1"/>
    </source>
</evidence>
<proteinExistence type="inferred from homology"/>
<dbReference type="InterPro" id="IPR000734">
    <property type="entry name" value="TAG_lipase"/>
</dbReference>
<evidence type="ECO:0000259" key="5">
    <source>
        <dbReference type="Pfam" id="PF00151"/>
    </source>
</evidence>
<comment type="subcellular location">
    <subcellularLocation>
        <location evidence="1">Secreted</location>
    </subcellularLocation>
</comment>
<sequence length="329" mass="36113">MEDLGCFYTGDPFFSPLSRPISLPPISNPNPKFWLFTPSNPKKAYNLEINAASLQNSPFNSQVESKFIIHGFYFPLPDDDIRYYTKDEILNLGDYNVFIVDWTEYNGFPYEQAVANTRVIGAIVAKMIKFLIKEAGISPGSVHLIGHSLGAHTAGYAGERIPNLGRITGLDPAGPYFQSVGPEVRLDPTDALFVDAIHTDGAEIIIRGLGMNDAVGHMDFYPNGGQLQLGCVHTSQSGSGAVGAMTNITAFFIFNGCDHERANEFFMESVNHENAFQSVLCDSYSNYENGKCGGSSVTAQMGFHAKKIPGLKFPAKFYLRTRGDTPFSF</sequence>
<dbReference type="Pfam" id="PF00151">
    <property type="entry name" value="Lipase"/>
    <property type="match status" value="1"/>
</dbReference>
<organism evidence="6 7">
    <name type="scientific">Caerostris darwini</name>
    <dbReference type="NCBI Taxonomy" id="1538125"/>
    <lineage>
        <taxon>Eukaryota</taxon>
        <taxon>Metazoa</taxon>
        <taxon>Ecdysozoa</taxon>
        <taxon>Arthropoda</taxon>
        <taxon>Chelicerata</taxon>
        <taxon>Arachnida</taxon>
        <taxon>Araneae</taxon>
        <taxon>Araneomorphae</taxon>
        <taxon>Entelegynae</taxon>
        <taxon>Araneoidea</taxon>
        <taxon>Araneidae</taxon>
        <taxon>Caerostris</taxon>
    </lineage>
</organism>
<dbReference type="InterPro" id="IPR033906">
    <property type="entry name" value="Lipase_N"/>
</dbReference>
<dbReference type="GO" id="GO:0016298">
    <property type="term" value="F:lipase activity"/>
    <property type="evidence" value="ECO:0007669"/>
    <property type="project" value="InterPro"/>
</dbReference>
<keyword evidence="7" id="KW-1185">Reference proteome</keyword>
<keyword evidence="3" id="KW-0964">Secreted</keyword>
<dbReference type="PANTHER" id="PTHR11610">
    <property type="entry name" value="LIPASE"/>
    <property type="match status" value="1"/>
</dbReference>
<dbReference type="GO" id="GO:0005615">
    <property type="term" value="C:extracellular space"/>
    <property type="evidence" value="ECO:0007669"/>
    <property type="project" value="TreeGrafter"/>
</dbReference>
<evidence type="ECO:0000256" key="2">
    <source>
        <dbReference type="ARBA" id="ARBA00010701"/>
    </source>
</evidence>
<comment type="similarity">
    <text evidence="2 4">Belongs to the AB hydrolase superfamily. Lipase family.</text>
</comment>
<dbReference type="GO" id="GO:0016042">
    <property type="term" value="P:lipid catabolic process"/>
    <property type="evidence" value="ECO:0007669"/>
    <property type="project" value="TreeGrafter"/>
</dbReference>
<evidence type="ECO:0000256" key="4">
    <source>
        <dbReference type="RuleBase" id="RU004262"/>
    </source>
</evidence>
<dbReference type="EMBL" id="BPLQ01013081">
    <property type="protein sequence ID" value="GIY69665.1"/>
    <property type="molecule type" value="Genomic_DNA"/>
</dbReference>
<dbReference type="Proteomes" id="UP001054837">
    <property type="component" value="Unassembled WGS sequence"/>
</dbReference>
<name>A0AAV4VI74_9ARAC</name>
<dbReference type="PANTHER" id="PTHR11610:SF185">
    <property type="entry name" value="LD47264P"/>
    <property type="match status" value="1"/>
</dbReference>
<gene>
    <name evidence="6" type="primary">Pnliprp1</name>
    <name evidence="6" type="ORF">CDAR_301221</name>
</gene>
<dbReference type="SUPFAM" id="SSF53474">
    <property type="entry name" value="alpha/beta-Hydrolases"/>
    <property type="match status" value="1"/>
</dbReference>
<feature type="domain" description="Lipase" evidence="5">
    <location>
        <begin position="27"/>
        <end position="327"/>
    </location>
</feature>
<dbReference type="InterPro" id="IPR029058">
    <property type="entry name" value="AB_hydrolase_fold"/>
</dbReference>
<dbReference type="Gene3D" id="3.40.50.1820">
    <property type="entry name" value="alpha/beta hydrolase"/>
    <property type="match status" value="1"/>
</dbReference>
<dbReference type="CDD" id="cd00707">
    <property type="entry name" value="Pancreat_lipase_like"/>
    <property type="match status" value="1"/>
</dbReference>
<evidence type="ECO:0000256" key="1">
    <source>
        <dbReference type="ARBA" id="ARBA00004613"/>
    </source>
</evidence>
<dbReference type="InterPro" id="IPR013818">
    <property type="entry name" value="Lipase"/>
</dbReference>